<dbReference type="InterPro" id="IPR029058">
    <property type="entry name" value="AB_hydrolase_fold"/>
</dbReference>
<organism evidence="1 2">
    <name type="scientific">Streptomyces boluensis</name>
    <dbReference type="NCBI Taxonomy" id="1775135"/>
    <lineage>
        <taxon>Bacteria</taxon>
        <taxon>Bacillati</taxon>
        <taxon>Actinomycetota</taxon>
        <taxon>Actinomycetes</taxon>
        <taxon>Kitasatosporales</taxon>
        <taxon>Streptomycetaceae</taxon>
        <taxon>Streptomyces</taxon>
    </lineage>
</organism>
<proteinExistence type="predicted"/>
<dbReference type="Gene3D" id="3.40.50.1820">
    <property type="entry name" value="alpha/beta hydrolase"/>
    <property type="match status" value="1"/>
</dbReference>
<dbReference type="AlphaFoldDB" id="A0A964UXG3"/>
<keyword evidence="2" id="KW-1185">Reference proteome</keyword>
<protein>
    <submittedName>
        <fullName evidence="1">Uncharacterized protein</fullName>
    </submittedName>
</protein>
<dbReference type="SUPFAM" id="SSF53474">
    <property type="entry name" value="alpha/beta-Hydrolases"/>
    <property type="match status" value="1"/>
</dbReference>
<evidence type="ECO:0000313" key="1">
    <source>
        <dbReference type="EMBL" id="NBE56502.1"/>
    </source>
</evidence>
<accession>A0A964UXG3</accession>
<sequence>MLVFTGGPQPAAVPVEELAAQGIRVSEPTTHDADTAFPLTLTAHPDEGGGLVLTVAHDPARLRDADALLADVVGLLRQLPGRGDQYTTARAFLAELREPVTRDSDTGPLLRELRAGAGESGAVVCLVPAPGVLSARYERLALNYAGPEPLALLEQGEWSAEAQLAALAPLLGPERRLVLGGFSGGGAAAYELAQLVARTGGRPPLVVLAAAATPDADLARTLAAAAARAG</sequence>
<dbReference type="OrthoDB" id="4335331at2"/>
<reference evidence="1" key="1">
    <citation type="submission" date="2020-01" db="EMBL/GenBank/DDBJ databases">
        <title>Whole-genome analyses of novel actinobacteria.</title>
        <authorList>
            <person name="Sahin N."/>
        </authorList>
    </citation>
    <scope>NUCLEOTIDE SEQUENCE</scope>
    <source>
        <strain evidence="1">YC537</strain>
    </source>
</reference>
<evidence type="ECO:0000313" key="2">
    <source>
        <dbReference type="Proteomes" id="UP000598297"/>
    </source>
</evidence>
<dbReference type="EMBL" id="JAAAHS010000506">
    <property type="protein sequence ID" value="NBE56502.1"/>
    <property type="molecule type" value="Genomic_DNA"/>
</dbReference>
<name>A0A964UXG3_9ACTN</name>
<dbReference type="Proteomes" id="UP000598297">
    <property type="component" value="Unassembled WGS sequence"/>
</dbReference>
<comment type="caution">
    <text evidence="1">The sequence shown here is derived from an EMBL/GenBank/DDBJ whole genome shotgun (WGS) entry which is preliminary data.</text>
</comment>
<gene>
    <name evidence="1" type="ORF">GUY60_34755</name>
</gene>